<evidence type="ECO:0000256" key="3">
    <source>
        <dbReference type="PROSITE-ProRule" id="PRU00169"/>
    </source>
</evidence>
<dbReference type="PROSITE" id="PS50112">
    <property type="entry name" value="PAS"/>
    <property type="match status" value="1"/>
</dbReference>
<feature type="domain" description="GGDEF" evidence="8">
    <location>
        <begin position="415"/>
        <end position="547"/>
    </location>
</feature>
<dbReference type="SUPFAM" id="SSF55073">
    <property type="entry name" value="Nucleotide cyclase"/>
    <property type="match status" value="1"/>
</dbReference>
<gene>
    <name evidence="9" type="ORF">ATSB10_11830</name>
</gene>
<dbReference type="Pfam" id="PF00563">
    <property type="entry name" value="EAL"/>
    <property type="match status" value="1"/>
</dbReference>
<feature type="domain" description="PAS" evidence="5">
    <location>
        <begin position="257"/>
        <end position="330"/>
    </location>
</feature>
<dbReference type="SUPFAM" id="SSF52172">
    <property type="entry name" value="CheY-like"/>
    <property type="match status" value="1"/>
</dbReference>
<dbReference type="InterPro" id="IPR011006">
    <property type="entry name" value="CheY-like_superfamily"/>
</dbReference>
<dbReference type="SMART" id="SM00086">
    <property type="entry name" value="PAC"/>
    <property type="match status" value="2"/>
</dbReference>
<dbReference type="InterPro" id="IPR001789">
    <property type="entry name" value="Sig_transdc_resp-reg_receiver"/>
</dbReference>
<dbReference type="Gene3D" id="3.40.50.2300">
    <property type="match status" value="1"/>
</dbReference>
<dbReference type="SMART" id="SM00052">
    <property type="entry name" value="EAL"/>
    <property type="match status" value="1"/>
</dbReference>
<dbReference type="Gene3D" id="3.30.450.20">
    <property type="entry name" value="PAS domain"/>
    <property type="match status" value="2"/>
</dbReference>
<evidence type="ECO:0000259" key="8">
    <source>
        <dbReference type="PROSITE" id="PS50887"/>
    </source>
</evidence>
<dbReference type="CDD" id="cd01949">
    <property type="entry name" value="GGDEF"/>
    <property type="match status" value="1"/>
</dbReference>
<name>A0A160N023_9GAMM</name>
<evidence type="ECO:0000259" key="7">
    <source>
        <dbReference type="PROSITE" id="PS50883"/>
    </source>
</evidence>
<dbReference type="PANTHER" id="PTHR44757:SF2">
    <property type="entry name" value="BIOFILM ARCHITECTURE MAINTENANCE PROTEIN MBAA"/>
    <property type="match status" value="1"/>
</dbReference>
<dbReference type="SMART" id="SM00091">
    <property type="entry name" value="PAS"/>
    <property type="match status" value="2"/>
</dbReference>
<evidence type="ECO:0000256" key="2">
    <source>
        <dbReference type="ARBA" id="ARBA00022636"/>
    </source>
</evidence>
<dbReference type="InterPro" id="IPR000014">
    <property type="entry name" value="PAS"/>
</dbReference>
<dbReference type="KEGG" id="dtx:ATSB10_11830"/>
<dbReference type="PATRIC" id="fig|445710.3.peg.1178"/>
<accession>A0A160N023</accession>
<dbReference type="Proteomes" id="UP000077255">
    <property type="component" value="Chromosome"/>
</dbReference>
<dbReference type="Gene3D" id="3.20.20.450">
    <property type="entry name" value="EAL domain"/>
    <property type="match status" value="1"/>
</dbReference>
<dbReference type="NCBIfam" id="TIGR00254">
    <property type="entry name" value="GGDEF"/>
    <property type="match status" value="1"/>
</dbReference>
<feature type="domain" description="EAL" evidence="7">
    <location>
        <begin position="556"/>
        <end position="811"/>
    </location>
</feature>
<evidence type="ECO:0000313" key="9">
    <source>
        <dbReference type="EMBL" id="AND68637.1"/>
    </source>
</evidence>
<dbReference type="PROSITE" id="PS50113">
    <property type="entry name" value="PAC"/>
    <property type="match status" value="1"/>
</dbReference>
<feature type="domain" description="Response regulatory" evidence="4">
    <location>
        <begin position="7"/>
        <end position="124"/>
    </location>
</feature>
<dbReference type="EMBL" id="CP014841">
    <property type="protein sequence ID" value="AND68637.1"/>
    <property type="molecule type" value="Genomic_DNA"/>
</dbReference>
<dbReference type="RefSeq" id="WP_063671203.1">
    <property type="nucleotide sequence ID" value="NZ_CP014841.1"/>
</dbReference>
<dbReference type="EC" id="3.1.4.52" evidence="1"/>
<dbReference type="SUPFAM" id="SSF141868">
    <property type="entry name" value="EAL domain-like"/>
    <property type="match status" value="1"/>
</dbReference>
<sequence length="820" mass="90613">MNHTPLRVLVVDDDEDDFILIRDMLRDASAGGYQFDWCATPEEGLSALRQGDHDVYLVDYLLGPTSGLDLIETVNREGLTRAFIVLTGRGNPAVDMAAMEAGASDYLVKGLIDAERLARSIRYAVDHTRFVEVLRESEASHRLLFDEGPVPLVLFDPGRGRILAANAAAQKQYGGAQGSLEGRAFETLLAPGERERFASQLSAGELLDGQPTIWEHRRGDGSSLPVEGIYREMDYRGRRAVLAHLQDVSARVHADARRHLLERAIQSTGNGVVIADARQPDMPVIFINRAFERITGYSGQEVLGRNCRFLHGNEDNEAERAGIRHALANHQEFSTLLRNVRKDGTLFWNQLYIAPVRDARGEVTHYIGIQSDVTEQRDTEARLAYAATHDAATGLARYPVIEAMLEAHGRLHAQQPMTLVYADVDHFHAINEAMGHEVGDRIVAEIAGRLRALVGDRGRVARFTGDEFVIALPGMALGDSMELAAALSQEAAQPIAITTGEVLVTMSIGVASYPERVEDLSELLLRAEASMTRAKHLGRDMVCAYAQEDMLRVEDRRMLGARLRSAMQADELYLDYQPQVCAQDGRLLGFEALLRWNSPELGLVMPDRFIPVAEGMGLMPELGQWVLDRACMQLRQWIDQGIGGGLVLAVNVAAQQVQRPNFAELVAETLQRHGLQPEQLELEVTESSLMENIDRALQAIRKLEALGVRLAFDDFGTGYSSLSYLRQFKVDRLKIDKSFIRDLPDDDDSVAITRTVIAVGHQLQMGVVAEGVETAEQARLLKILGCDALQGYLISRPMHADAAGEWLQRQPAVATASHEA</sequence>
<dbReference type="AlphaFoldDB" id="A0A160N023"/>
<dbReference type="InterPro" id="IPR000700">
    <property type="entry name" value="PAS-assoc_C"/>
</dbReference>
<dbReference type="Pfam" id="PF13426">
    <property type="entry name" value="PAS_9"/>
    <property type="match status" value="1"/>
</dbReference>
<dbReference type="CDD" id="cd01948">
    <property type="entry name" value="EAL"/>
    <property type="match status" value="1"/>
</dbReference>
<dbReference type="Pfam" id="PF00990">
    <property type="entry name" value="GGDEF"/>
    <property type="match status" value="1"/>
</dbReference>
<evidence type="ECO:0000256" key="1">
    <source>
        <dbReference type="ARBA" id="ARBA00012282"/>
    </source>
</evidence>
<dbReference type="SUPFAM" id="SSF55785">
    <property type="entry name" value="PYP-like sensor domain (PAS domain)"/>
    <property type="match status" value="2"/>
</dbReference>
<dbReference type="Pfam" id="PF00072">
    <property type="entry name" value="Response_reg"/>
    <property type="match status" value="1"/>
</dbReference>
<feature type="modified residue" description="4-aspartylphosphate" evidence="3">
    <location>
        <position position="59"/>
    </location>
</feature>
<keyword evidence="2" id="KW-0973">c-di-GMP</keyword>
<dbReference type="SMART" id="SM00448">
    <property type="entry name" value="REC"/>
    <property type="match status" value="1"/>
</dbReference>
<dbReference type="STRING" id="445710.ATSB10_11830"/>
<evidence type="ECO:0000259" key="5">
    <source>
        <dbReference type="PROSITE" id="PS50112"/>
    </source>
</evidence>
<dbReference type="Pfam" id="PF08448">
    <property type="entry name" value="PAS_4"/>
    <property type="match status" value="1"/>
</dbReference>
<proteinExistence type="predicted"/>
<keyword evidence="10" id="KW-1185">Reference proteome</keyword>
<dbReference type="InterPro" id="IPR001610">
    <property type="entry name" value="PAC"/>
</dbReference>
<dbReference type="PROSITE" id="PS50110">
    <property type="entry name" value="RESPONSE_REGULATORY"/>
    <property type="match status" value="1"/>
</dbReference>
<dbReference type="InterPro" id="IPR043128">
    <property type="entry name" value="Rev_trsase/Diguanyl_cyclase"/>
</dbReference>
<dbReference type="InterPro" id="IPR013656">
    <property type="entry name" value="PAS_4"/>
</dbReference>
<dbReference type="InterPro" id="IPR035919">
    <property type="entry name" value="EAL_sf"/>
</dbReference>
<dbReference type="NCBIfam" id="TIGR00229">
    <property type="entry name" value="sensory_box"/>
    <property type="match status" value="2"/>
</dbReference>
<evidence type="ECO:0000259" key="6">
    <source>
        <dbReference type="PROSITE" id="PS50113"/>
    </source>
</evidence>
<dbReference type="CDD" id="cd00130">
    <property type="entry name" value="PAS"/>
    <property type="match status" value="2"/>
</dbReference>
<organism evidence="9 10">
    <name type="scientific">Dyella thiooxydans</name>
    <dbReference type="NCBI Taxonomy" id="445710"/>
    <lineage>
        <taxon>Bacteria</taxon>
        <taxon>Pseudomonadati</taxon>
        <taxon>Pseudomonadota</taxon>
        <taxon>Gammaproteobacteria</taxon>
        <taxon>Lysobacterales</taxon>
        <taxon>Rhodanobacteraceae</taxon>
        <taxon>Dyella</taxon>
    </lineage>
</organism>
<dbReference type="PANTHER" id="PTHR44757">
    <property type="entry name" value="DIGUANYLATE CYCLASE DGCP"/>
    <property type="match status" value="1"/>
</dbReference>
<dbReference type="OrthoDB" id="197861at2"/>
<dbReference type="InterPro" id="IPR029787">
    <property type="entry name" value="Nucleotide_cyclase"/>
</dbReference>
<keyword evidence="3" id="KW-0597">Phosphoprotein</keyword>
<dbReference type="InterPro" id="IPR052155">
    <property type="entry name" value="Biofilm_reg_signaling"/>
</dbReference>
<dbReference type="GO" id="GO:0000160">
    <property type="term" value="P:phosphorelay signal transduction system"/>
    <property type="evidence" value="ECO:0007669"/>
    <property type="project" value="InterPro"/>
</dbReference>
<evidence type="ECO:0000259" key="4">
    <source>
        <dbReference type="PROSITE" id="PS50110"/>
    </source>
</evidence>
<dbReference type="InterPro" id="IPR001633">
    <property type="entry name" value="EAL_dom"/>
</dbReference>
<dbReference type="Gene3D" id="3.30.70.270">
    <property type="match status" value="1"/>
</dbReference>
<dbReference type="InterPro" id="IPR000160">
    <property type="entry name" value="GGDEF_dom"/>
</dbReference>
<dbReference type="CDD" id="cd00156">
    <property type="entry name" value="REC"/>
    <property type="match status" value="1"/>
</dbReference>
<reference evidence="9 10" key="1">
    <citation type="submission" date="2016-02" db="EMBL/GenBank/DDBJ databases">
        <title>Complete genome sequencing and analysis of ATSB10, Dyella thiooxydans isolated from rhizosphere soil of sunflower (Helianthus annuus L.).</title>
        <authorList>
            <person name="Lee Y."/>
            <person name="Hwangbo K."/>
            <person name="Chung H."/>
            <person name="Yoo J."/>
            <person name="Kim K.Y."/>
            <person name="Sa T.M."/>
            <person name="Um Y."/>
            <person name="Madhaiyan M."/>
        </authorList>
    </citation>
    <scope>NUCLEOTIDE SEQUENCE [LARGE SCALE GENOMIC DNA]</scope>
    <source>
        <strain evidence="9 10">ATSB10</strain>
    </source>
</reference>
<dbReference type="SMART" id="SM00267">
    <property type="entry name" value="GGDEF"/>
    <property type="match status" value="1"/>
</dbReference>
<dbReference type="InterPro" id="IPR035965">
    <property type="entry name" value="PAS-like_dom_sf"/>
</dbReference>
<feature type="domain" description="PAC" evidence="6">
    <location>
        <begin position="331"/>
        <end position="385"/>
    </location>
</feature>
<evidence type="ECO:0000313" key="10">
    <source>
        <dbReference type="Proteomes" id="UP000077255"/>
    </source>
</evidence>
<dbReference type="PROSITE" id="PS50887">
    <property type="entry name" value="GGDEF"/>
    <property type="match status" value="1"/>
</dbReference>
<dbReference type="GO" id="GO:0071111">
    <property type="term" value="F:cyclic-guanylate-specific phosphodiesterase activity"/>
    <property type="evidence" value="ECO:0007669"/>
    <property type="project" value="UniProtKB-EC"/>
</dbReference>
<dbReference type="PROSITE" id="PS50883">
    <property type="entry name" value="EAL"/>
    <property type="match status" value="1"/>
</dbReference>
<dbReference type="FunFam" id="3.20.20.450:FF:000001">
    <property type="entry name" value="Cyclic di-GMP phosphodiesterase yahA"/>
    <property type="match status" value="1"/>
</dbReference>
<protein>
    <recommendedName>
        <fullName evidence="1">cyclic-guanylate-specific phosphodiesterase</fullName>
        <ecNumber evidence="1">3.1.4.52</ecNumber>
    </recommendedName>
</protein>